<dbReference type="InterPro" id="IPR007421">
    <property type="entry name" value="Schlafen_AlbA_2_dom"/>
</dbReference>
<feature type="domain" description="Schlafen AlbA-2" evidence="1">
    <location>
        <begin position="13"/>
        <end position="126"/>
    </location>
</feature>
<evidence type="ECO:0000313" key="3">
    <source>
        <dbReference type="Proteomes" id="UP000294830"/>
    </source>
</evidence>
<dbReference type="Pfam" id="PF04326">
    <property type="entry name" value="SLFN_AlbA_2"/>
    <property type="match status" value="1"/>
</dbReference>
<dbReference type="Gene3D" id="3.30.950.30">
    <property type="entry name" value="Schlafen, AAA domain"/>
    <property type="match status" value="1"/>
</dbReference>
<comment type="caution">
    <text evidence="2">The sequence shown here is derived from an EMBL/GenBank/DDBJ whole genome shotgun (WGS) entry which is preliminary data.</text>
</comment>
<dbReference type="Proteomes" id="UP000294830">
    <property type="component" value="Unassembled WGS sequence"/>
</dbReference>
<dbReference type="GO" id="GO:0003677">
    <property type="term" value="F:DNA binding"/>
    <property type="evidence" value="ECO:0007669"/>
    <property type="project" value="UniProtKB-KW"/>
</dbReference>
<gene>
    <name evidence="2" type="ORF">CLV25_106182</name>
</gene>
<dbReference type="AlphaFoldDB" id="A0A4V2RPR5"/>
<proteinExistence type="predicted"/>
<dbReference type="EMBL" id="SLWB01000006">
    <property type="protein sequence ID" value="TCN68600.1"/>
    <property type="molecule type" value="Genomic_DNA"/>
</dbReference>
<accession>A0A4V2RPR5</accession>
<keyword evidence="2" id="KW-0238">DNA-binding</keyword>
<organism evidence="2 3">
    <name type="scientific">Acetobacteroides hydrogenigenes</name>
    <dbReference type="NCBI Taxonomy" id="979970"/>
    <lineage>
        <taxon>Bacteria</taxon>
        <taxon>Pseudomonadati</taxon>
        <taxon>Bacteroidota</taxon>
        <taxon>Bacteroidia</taxon>
        <taxon>Bacteroidales</taxon>
        <taxon>Rikenellaceae</taxon>
        <taxon>Acetobacteroides</taxon>
    </lineage>
</organism>
<sequence length="212" mass="23544">MSAILLNRIAEGEGLHLDFKYAVTDSKKIARSLAAFANTSGGSLLLGVKDNGRIAGVNSDEEYYMIETAAQLYCKPEVPFSVIRWDVGGKVVLEILIEESRKKPHTAPDKDMKPTTYIRVADENMKVGRLHSLYLKQSCGKLRPVNLGDRHQKVIDFLTENGPSSFTRIWKKLLLSTKEAERIVLDLLAIDTLTIKSTHDGSLISINSDEGQ</sequence>
<name>A0A4V2RPR5_9BACT</name>
<evidence type="ECO:0000259" key="1">
    <source>
        <dbReference type="Pfam" id="PF04326"/>
    </source>
</evidence>
<reference evidence="2 3" key="1">
    <citation type="submission" date="2019-03" db="EMBL/GenBank/DDBJ databases">
        <title>Genomic Encyclopedia of Archaeal and Bacterial Type Strains, Phase II (KMG-II): from individual species to whole genera.</title>
        <authorList>
            <person name="Goeker M."/>
        </authorList>
    </citation>
    <scope>NUCLEOTIDE SEQUENCE [LARGE SCALE GENOMIC DNA]</scope>
    <source>
        <strain evidence="2 3">RL-C</strain>
    </source>
</reference>
<dbReference type="RefSeq" id="WP_131839175.1">
    <property type="nucleotide sequence ID" value="NZ_SLWB01000006.1"/>
</dbReference>
<protein>
    <submittedName>
        <fullName evidence="2">Putative DNA-binding protein</fullName>
    </submittedName>
</protein>
<dbReference type="InterPro" id="IPR038461">
    <property type="entry name" value="Schlafen_AlbA_2_dom_sf"/>
</dbReference>
<dbReference type="PANTHER" id="PTHR30595">
    <property type="entry name" value="GLPR-RELATED TRANSCRIPTIONAL REPRESSOR"/>
    <property type="match status" value="1"/>
</dbReference>
<dbReference type="PANTHER" id="PTHR30595:SF6">
    <property type="entry name" value="SCHLAFEN ALBA-2 DOMAIN-CONTAINING PROTEIN"/>
    <property type="match status" value="1"/>
</dbReference>
<evidence type="ECO:0000313" key="2">
    <source>
        <dbReference type="EMBL" id="TCN68600.1"/>
    </source>
</evidence>
<keyword evidence="3" id="KW-1185">Reference proteome</keyword>
<dbReference type="OrthoDB" id="9810282at2"/>